<dbReference type="AlphaFoldDB" id="A0A327RK67"/>
<sequence length="115" mass="12469">MSVFESLNDTSNQAVDKGEAYLQKSQEYYKLKIFQQLTSSLSLVLKALLIGGLLLIGLVFLAVSSAIAIGNALDSIALGFVIVGALFLVLSGIIYLLRKHINNTVIKTISKSFFD</sequence>
<organism evidence="2 3">
    <name type="scientific">Olleya aquimaris</name>
    <dbReference type="NCBI Taxonomy" id="639310"/>
    <lineage>
        <taxon>Bacteria</taxon>
        <taxon>Pseudomonadati</taxon>
        <taxon>Bacteroidota</taxon>
        <taxon>Flavobacteriia</taxon>
        <taxon>Flavobacteriales</taxon>
        <taxon>Flavobacteriaceae</taxon>
    </lineage>
</organism>
<proteinExistence type="predicted"/>
<dbReference type="OrthoDB" id="1202744at2"/>
<protein>
    <submittedName>
        <fullName evidence="2">Putative superfamily III holin-X</fullName>
    </submittedName>
</protein>
<keyword evidence="1" id="KW-1133">Transmembrane helix</keyword>
<dbReference type="Proteomes" id="UP000248703">
    <property type="component" value="Unassembled WGS sequence"/>
</dbReference>
<comment type="caution">
    <text evidence="2">The sequence shown here is derived from an EMBL/GenBank/DDBJ whole genome shotgun (WGS) entry which is preliminary data.</text>
</comment>
<feature type="transmembrane region" description="Helical" evidence="1">
    <location>
        <begin position="76"/>
        <end position="97"/>
    </location>
</feature>
<keyword evidence="1" id="KW-0812">Transmembrane</keyword>
<feature type="transmembrane region" description="Helical" evidence="1">
    <location>
        <begin position="43"/>
        <end position="70"/>
    </location>
</feature>
<name>A0A327RK67_9FLAO</name>
<evidence type="ECO:0000256" key="1">
    <source>
        <dbReference type="SAM" id="Phobius"/>
    </source>
</evidence>
<evidence type="ECO:0000313" key="3">
    <source>
        <dbReference type="Proteomes" id="UP000248703"/>
    </source>
</evidence>
<keyword evidence="3" id="KW-1185">Reference proteome</keyword>
<dbReference type="RefSeq" id="WP_111658946.1">
    <property type="nucleotide sequence ID" value="NZ_QLLO01000002.1"/>
</dbReference>
<keyword evidence="1" id="KW-0472">Membrane</keyword>
<accession>A0A327RK67</accession>
<dbReference type="EMBL" id="QLLO01000002">
    <property type="protein sequence ID" value="RAJ16811.1"/>
    <property type="molecule type" value="Genomic_DNA"/>
</dbReference>
<reference evidence="2 3" key="1">
    <citation type="submission" date="2018-06" db="EMBL/GenBank/DDBJ databases">
        <title>Genomic Encyclopedia of Archaeal and Bacterial Type Strains, Phase II (KMG-II): from individual species to whole genera.</title>
        <authorList>
            <person name="Goeker M."/>
        </authorList>
    </citation>
    <scope>NUCLEOTIDE SEQUENCE [LARGE SCALE GENOMIC DNA]</scope>
    <source>
        <strain evidence="2 3">DSM 24464</strain>
    </source>
</reference>
<evidence type="ECO:0000313" key="2">
    <source>
        <dbReference type="EMBL" id="RAJ16811.1"/>
    </source>
</evidence>
<gene>
    <name evidence="2" type="ORF">LY08_00587</name>
</gene>